<dbReference type="GO" id="GO:0048038">
    <property type="term" value="F:quinone binding"/>
    <property type="evidence" value="ECO:0007669"/>
    <property type="project" value="UniProtKB-KW"/>
</dbReference>
<dbReference type="GO" id="GO:0016020">
    <property type="term" value="C:membrane"/>
    <property type="evidence" value="ECO:0007669"/>
    <property type="project" value="UniProtKB-SubCell"/>
</dbReference>
<feature type="transmembrane region" description="Helical" evidence="11">
    <location>
        <begin position="249"/>
        <end position="269"/>
    </location>
</feature>
<protein>
    <submittedName>
        <fullName evidence="13">Vitamin K epoxide reductase</fullName>
    </submittedName>
</protein>
<evidence type="ECO:0000256" key="3">
    <source>
        <dbReference type="ARBA" id="ARBA00022692"/>
    </source>
</evidence>
<keyword evidence="7 11" id="KW-0472">Membrane</keyword>
<feature type="transmembrane region" description="Helical" evidence="11">
    <location>
        <begin position="203"/>
        <end position="228"/>
    </location>
</feature>
<evidence type="ECO:0000313" key="14">
    <source>
        <dbReference type="Proteomes" id="UP000028730"/>
    </source>
</evidence>
<dbReference type="Proteomes" id="UP000028730">
    <property type="component" value="Unassembled WGS sequence"/>
</dbReference>
<reference evidence="13 14" key="1">
    <citation type="journal article" date="2014" name="Appl. Environ. Microbiol.">
        <title>Genomic encyclopedia of type strains of the genus Bifidobacterium.</title>
        <authorList>
            <person name="Milani C."/>
            <person name="Lugli G.A."/>
            <person name="Duranti S."/>
            <person name="Turroni F."/>
            <person name="Bottacini F."/>
            <person name="Mangifesta M."/>
            <person name="Sanchez B."/>
            <person name="Viappiani A."/>
            <person name="Mancabelli L."/>
            <person name="Taminiau B."/>
            <person name="Delcenserie V."/>
            <person name="Barrangou R."/>
            <person name="Margolles A."/>
            <person name="van Sinderen D."/>
            <person name="Ventura M."/>
        </authorList>
    </citation>
    <scope>NUCLEOTIDE SEQUENCE [LARGE SCALE GENOMIC DNA]</scope>
    <source>
        <strain evidence="13 14">DSM 19703</strain>
    </source>
</reference>
<sequence>MSERHDARHKVNNMREEETESILGVENRSGTQDFDDVEIDELGSYDTNGKQSVVEPNRAINYSHYHGKRPARTDGYLPGFIHGHVWTYLIVLIASVCGLFASLILAAETLQLARHPNSRLGCDVNTVLSCSTVAESPQAEIVKFLGLSFPNAFFGIAAFSVFITLAVIGLCNSPVPRWLATCTWLGGLAALCYAYWLSYQSVFVIRALCPWCLFMMFSTTILFMALSHATVTVQNIPRNNRHLRNYYRLHYDLMLDVVWLLAIIALIIFKEGPALFAV</sequence>
<evidence type="ECO:0000256" key="2">
    <source>
        <dbReference type="ARBA" id="ARBA00006214"/>
    </source>
</evidence>
<evidence type="ECO:0000256" key="9">
    <source>
        <dbReference type="ARBA" id="ARBA00023284"/>
    </source>
</evidence>
<evidence type="ECO:0000256" key="10">
    <source>
        <dbReference type="SAM" id="MobiDB-lite"/>
    </source>
</evidence>
<evidence type="ECO:0000256" key="11">
    <source>
        <dbReference type="SAM" id="Phobius"/>
    </source>
</evidence>
<dbReference type="InterPro" id="IPR038354">
    <property type="entry name" value="VKOR_sf"/>
</dbReference>
<dbReference type="GO" id="GO:0016491">
    <property type="term" value="F:oxidoreductase activity"/>
    <property type="evidence" value="ECO:0007669"/>
    <property type="project" value="UniProtKB-KW"/>
</dbReference>
<proteinExistence type="inferred from homology"/>
<comment type="caution">
    <text evidence="13">The sequence shown here is derived from an EMBL/GenBank/DDBJ whole genome shotgun (WGS) entry which is preliminary data.</text>
</comment>
<comment type="subcellular location">
    <subcellularLocation>
        <location evidence="1">Membrane</location>
        <topology evidence="1">Multi-pass membrane protein</topology>
    </subcellularLocation>
</comment>
<gene>
    <name evidence="13" type="ORF">BBOMB_0333</name>
</gene>
<dbReference type="InterPro" id="IPR041714">
    <property type="entry name" value="VKOR_Actinobacteria"/>
</dbReference>
<dbReference type="InterPro" id="IPR012932">
    <property type="entry name" value="VKOR"/>
</dbReference>
<dbReference type="SMART" id="SM00756">
    <property type="entry name" value="VKc"/>
    <property type="match status" value="1"/>
</dbReference>
<comment type="similarity">
    <text evidence="2">Belongs to the VKOR family.</text>
</comment>
<keyword evidence="6" id="KW-0560">Oxidoreductase</keyword>
<evidence type="ECO:0000313" key="13">
    <source>
        <dbReference type="EMBL" id="KFF31003.1"/>
    </source>
</evidence>
<dbReference type="AlphaFoldDB" id="A0A080N247"/>
<dbReference type="CDD" id="cd12922">
    <property type="entry name" value="VKOR_5"/>
    <property type="match status" value="1"/>
</dbReference>
<keyword evidence="8" id="KW-1015">Disulfide bond</keyword>
<organism evidence="13 14">
    <name type="scientific">Bifidobacterium bombi DSM 19703</name>
    <dbReference type="NCBI Taxonomy" id="1341695"/>
    <lineage>
        <taxon>Bacteria</taxon>
        <taxon>Bacillati</taxon>
        <taxon>Actinomycetota</taxon>
        <taxon>Actinomycetes</taxon>
        <taxon>Bifidobacteriales</taxon>
        <taxon>Bifidobacteriaceae</taxon>
        <taxon>Bifidobacterium</taxon>
    </lineage>
</organism>
<keyword evidence="5 11" id="KW-1133">Transmembrane helix</keyword>
<feature type="transmembrane region" description="Helical" evidence="11">
    <location>
        <begin position="152"/>
        <end position="171"/>
    </location>
</feature>
<feature type="region of interest" description="Disordered" evidence="10">
    <location>
        <begin position="1"/>
        <end position="27"/>
    </location>
</feature>
<feature type="transmembrane region" description="Helical" evidence="11">
    <location>
        <begin position="85"/>
        <end position="107"/>
    </location>
</feature>
<keyword evidence="9" id="KW-0676">Redox-active center</keyword>
<evidence type="ECO:0000256" key="7">
    <source>
        <dbReference type="ARBA" id="ARBA00023136"/>
    </source>
</evidence>
<evidence type="ECO:0000256" key="4">
    <source>
        <dbReference type="ARBA" id="ARBA00022719"/>
    </source>
</evidence>
<evidence type="ECO:0000256" key="5">
    <source>
        <dbReference type="ARBA" id="ARBA00022989"/>
    </source>
</evidence>
<keyword evidence="14" id="KW-1185">Reference proteome</keyword>
<evidence type="ECO:0000259" key="12">
    <source>
        <dbReference type="SMART" id="SM00756"/>
    </source>
</evidence>
<name>A0A080N247_9BIFI</name>
<dbReference type="STRING" id="1341695.BBOMB_0333"/>
<dbReference type="Pfam" id="PF07884">
    <property type="entry name" value="VKOR"/>
    <property type="match status" value="1"/>
</dbReference>
<evidence type="ECO:0000256" key="1">
    <source>
        <dbReference type="ARBA" id="ARBA00004141"/>
    </source>
</evidence>
<evidence type="ECO:0000256" key="6">
    <source>
        <dbReference type="ARBA" id="ARBA00023002"/>
    </source>
</evidence>
<feature type="domain" description="Vitamin K epoxide reductase" evidence="12">
    <location>
        <begin position="84"/>
        <end position="230"/>
    </location>
</feature>
<evidence type="ECO:0000256" key="8">
    <source>
        <dbReference type="ARBA" id="ARBA00023157"/>
    </source>
</evidence>
<dbReference type="eggNOG" id="COG4243">
    <property type="taxonomic scope" value="Bacteria"/>
</dbReference>
<keyword evidence="4" id="KW-0874">Quinone</keyword>
<feature type="transmembrane region" description="Helical" evidence="11">
    <location>
        <begin position="178"/>
        <end position="197"/>
    </location>
</feature>
<keyword evidence="3 11" id="KW-0812">Transmembrane</keyword>
<accession>A0A080N247</accession>
<dbReference type="Gene3D" id="1.20.1440.130">
    <property type="entry name" value="VKOR domain"/>
    <property type="match status" value="1"/>
</dbReference>
<dbReference type="EMBL" id="ATLK01000001">
    <property type="protein sequence ID" value="KFF31003.1"/>
    <property type="molecule type" value="Genomic_DNA"/>
</dbReference>